<dbReference type="EMBL" id="BMHK01000011">
    <property type="protein sequence ID" value="GGC01245.1"/>
    <property type="molecule type" value="Genomic_DNA"/>
</dbReference>
<dbReference type="Pfam" id="PF19112">
    <property type="entry name" value="VanA_C"/>
    <property type="match status" value="1"/>
</dbReference>
<dbReference type="SUPFAM" id="SSF55961">
    <property type="entry name" value="Bet v1-like"/>
    <property type="match status" value="1"/>
</dbReference>
<name>A0A916X4I4_9SPHN</name>
<dbReference type="SUPFAM" id="SSF50022">
    <property type="entry name" value="ISP domain"/>
    <property type="match status" value="1"/>
</dbReference>
<gene>
    <name evidence="7" type="ORF">GCM10011494_19770</name>
</gene>
<comment type="caution">
    <text evidence="7">The sequence shown here is derived from an EMBL/GenBank/DDBJ whole genome shotgun (WGS) entry which is preliminary data.</text>
</comment>
<keyword evidence="5" id="KW-0411">Iron-sulfur</keyword>
<dbReference type="RefSeq" id="WP_188771007.1">
    <property type="nucleotide sequence ID" value="NZ_BMHK01000011.1"/>
</dbReference>
<reference evidence="7" key="2">
    <citation type="submission" date="2020-09" db="EMBL/GenBank/DDBJ databases">
        <authorList>
            <person name="Sun Q."/>
            <person name="Zhou Y."/>
        </authorList>
    </citation>
    <scope>NUCLEOTIDE SEQUENCE</scope>
    <source>
        <strain evidence="7">CGMCC 1.15095</strain>
    </source>
</reference>
<dbReference type="Proteomes" id="UP000608154">
    <property type="component" value="Unassembled WGS sequence"/>
</dbReference>
<dbReference type="InterPro" id="IPR044043">
    <property type="entry name" value="VanA_C_cat"/>
</dbReference>
<dbReference type="InterPro" id="IPR050584">
    <property type="entry name" value="Cholesterol_7-desaturase"/>
</dbReference>
<dbReference type="Gene3D" id="3.90.380.10">
    <property type="entry name" value="Naphthalene 1,2-dioxygenase Alpha Subunit, Chain A, domain 1"/>
    <property type="match status" value="1"/>
</dbReference>
<keyword evidence="8" id="KW-1185">Reference proteome</keyword>
<evidence type="ECO:0000256" key="4">
    <source>
        <dbReference type="ARBA" id="ARBA00023004"/>
    </source>
</evidence>
<evidence type="ECO:0000259" key="6">
    <source>
        <dbReference type="PROSITE" id="PS51296"/>
    </source>
</evidence>
<evidence type="ECO:0000313" key="7">
    <source>
        <dbReference type="EMBL" id="GGC01245.1"/>
    </source>
</evidence>
<dbReference type="AlphaFoldDB" id="A0A916X4I4"/>
<dbReference type="PANTHER" id="PTHR21266">
    <property type="entry name" value="IRON-SULFUR DOMAIN CONTAINING PROTEIN"/>
    <property type="match status" value="1"/>
</dbReference>
<dbReference type="Gene3D" id="2.102.10.10">
    <property type="entry name" value="Rieske [2Fe-2S] iron-sulphur domain"/>
    <property type="match status" value="1"/>
</dbReference>
<dbReference type="GO" id="GO:0046872">
    <property type="term" value="F:metal ion binding"/>
    <property type="evidence" value="ECO:0007669"/>
    <property type="project" value="UniProtKB-KW"/>
</dbReference>
<dbReference type="PANTHER" id="PTHR21266:SF60">
    <property type="entry name" value="3-KETOSTEROID-9-ALPHA-MONOOXYGENASE, OXYGENASE COMPONENT"/>
    <property type="match status" value="1"/>
</dbReference>
<organism evidence="7 8">
    <name type="scientific">Novosphingobium endophyticum</name>
    <dbReference type="NCBI Taxonomy" id="1955250"/>
    <lineage>
        <taxon>Bacteria</taxon>
        <taxon>Pseudomonadati</taxon>
        <taxon>Pseudomonadota</taxon>
        <taxon>Alphaproteobacteria</taxon>
        <taxon>Sphingomonadales</taxon>
        <taxon>Sphingomonadaceae</taxon>
        <taxon>Novosphingobium</taxon>
    </lineage>
</organism>
<evidence type="ECO:0000256" key="5">
    <source>
        <dbReference type="ARBA" id="ARBA00023014"/>
    </source>
</evidence>
<evidence type="ECO:0000256" key="1">
    <source>
        <dbReference type="ARBA" id="ARBA00022714"/>
    </source>
</evidence>
<dbReference type="GO" id="GO:0016491">
    <property type="term" value="F:oxidoreductase activity"/>
    <property type="evidence" value="ECO:0007669"/>
    <property type="project" value="UniProtKB-KW"/>
</dbReference>
<reference evidence="7" key="1">
    <citation type="journal article" date="2014" name="Int. J. Syst. Evol. Microbiol.">
        <title>Complete genome sequence of Corynebacterium casei LMG S-19264T (=DSM 44701T), isolated from a smear-ripened cheese.</title>
        <authorList>
            <consortium name="US DOE Joint Genome Institute (JGI-PGF)"/>
            <person name="Walter F."/>
            <person name="Albersmeier A."/>
            <person name="Kalinowski J."/>
            <person name="Ruckert C."/>
        </authorList>
    </citation>
    <scope>NUCLEOTIDE SEQUENCE</scope>
    <source>
        <strain evidence="7">CGMCC 1.15095</strain>
    </source>
</reference>
<feature type="domain" description="Rieske" evidence="6">
    <location>
        <begin position="42"/>
        <end position="144"/>
    </location>
</feature>
<keyword evidence="1" id="KW-0001">2Fe-2S</keyword>
<dbReference type="InterPro" id="IPR036922">
    <property type="entry name" value="Rieske_2Fe-2S_sf"/>
</dbReference>
<dbReference type="Pfam" id="PF00355">
    <property type="entry name" value="Rieske"/>
    <property type="match status" value="1"/>
</dbReference>
<keyword evidence="4" id="KW-0408">Iron</keyword>
<keyword evidence="2" id="KW-0479">Metal-binding</keyword>
<sequence>MNEAKELAQADAGFAKPRLPIGPVMPDAKADAAMGPMIFSAWYVIAKSTDVGDTLTPIRVLGEPLVHYRKADGTPVVLDDRCAHRRYPLSRGRRVGDTIECGYHGFTYENSGKCIWAPGAPADASLNFGVRAYPCAERGPWLWVWMGPPEQADPQQIPMPDVLDRPDDTVCGYKLNPCNYLMLIENLLDLSHLHFVHDAADRDSVSVVPEEAPAPPNGVAWRKVVEEAEVLLAAHFAGGDPKRRVRQEDGTTQFGPSLCFGYQRRDPLPDDDTPVVPALIQIAHAVTPLDERQTHQFFMTVISDPLVVEPAQMLHLLQEIVFEQDVEVVAQVQANVDADRRQGRTEVNMPYDRFGLRMRRILADMKAREIDYAASSHPGNRI</sequence>
<evidence type="ECO:0000256" key="2">
    <source>
        <dbReference type="ARBA" id="ARBA00022723"/>
    </source>
</evidence>
<keyword evidence="3" id="KW-0560">Oxidoreductase</keyword>
<evidence type="ECO:0000256" key="3">
    <source>
        <dbReference type="ARBA" id="ARBA00023002"/>
    </source>
</evidence>
<dbReference type="GO" id="GO:0051537">
    <property type="term" value="F:2 iron, 2 sulfur cluster binding"/>
    <property type="evidence" value="ECO:0007669"/>
    <property type="project" value="UniProtKB-KW"/>
</dbReference>
<dbReference type="InterPro" id="IPR017941">
    <property type="entry name" value="Rieske_2Fe-2S"/>
</dbReference>
<accession>A0A916X4I4</accession>
<dbReference type="PROSITE" id="PS51296">
    <property type="entry name" value="RIESKE"/>
    <property type="match status" value="1"/>
</dbReference>
<proteinExistence type="predicted"/>
<evidence type="ECO:0000313" key="8">
    <source>
        <dbReference type="Proteomes" id="UP000608154"/>
    </source>
</evidence>
<protein>
    <recommendedName>
        <fullName evidence="6">Rieske domain-containing protein</fullName>
    </recommendedName>
</protein>